<evidence type="ECO:0000313" key="2">
    <source>
        <dbReference type="Proteomes" id="UP001524383"/>
    </source>
</evidence>
<sequence>MTKPDDALTAFNNGFTCSSAVFSAFSDDLGLSGDLAKKISCGFGAGISRTGNICGAVSGAILAIGLKYGKAEEGDNAANEKTRALVRQFIDEFCEKNGSINCSELLGYNLGSQDEYEQARAENLFATKCPQYVRDAALILEQIL</sequence>
<reference evidence="1 2" key="1">
    <citation type="submission" date="2019-08" db="EMBL/GenBank/DDBJ databases">
        <authorList>
            <person name="Chen S.-C."/>
            <person name="Lai M.-C."/>
            <person name="You Y.-T."/>
        </authorList>
    </citation>
    <scope>NUCLEOTIDE SEQUENCE [LARGE SCALE GENOMIC DNA]</scope>
    <source>
        <strain evidence="1 2">P2F9704a</strain>
    </source>
</reference>
<evidence type="ECO:0000313" key="1">
    <source>
        <dbReference type="EMBL" id="MCQ1538170.1"/>
    </source>
</evidence>
<dbReference type="InterPro" id="IPR010181">
    <property type="entry name" value="CGCAxxGCC_motif"/>
</dbReference>
<comment type="caution">
    <text evidence="1">The sequence shown here is derived from an EMBL/GenBank/DDBJ whole genome shotgun (WGS) entry which is preliminary data.</text>
</comment>
<gene>
    <name evidence="1" type="ORF">FTO68_04075</name>
</gene>
<dbReference type="NCBIfam" id="TIGR01909">
    <property type="entry name" value="C_GCAxxG_C_C"/>
    <property type="match status" value="1"/>
</dbReference>
<dbReference type="SUPFAM" id="SSF48695">
    <property type="entry name" value="Multiheme cytochromes"/>
    <property type="match status" value="1"/>
</dbReference>
<dbReference type="Proteomes" id="UP001524383">
    <property type="component" value="Unassembled WGS sequence"/>
</dbReference>
<dbReference type="RefSeq" id="WP_255332114.1">
    <property type="nucleotide sequence ID" value="NZ_VOTZ01000006.1"/>
</dbReference>
<dbReference type="InterPro" id="IPR036280">
    <property type="entry name" value="Multihaem_cyt_sf"/>
</dbReference>
<dbReference type="EMBL" id="VOTZ01000006">
    <property type="protein sequence ID" value="MCQ1538170.1"/>
    <property type="molecule type" value="Genomic_DNA"/>
</dbReference>
<accession>A0ABD4TLJ1</accession>
<keyword evidence="2" id="KW-1185">Reference proteome</keyword>
<protein>
    <submittedName>
        <fullName evidence="1">C_GCAxxG_C_C family protein</fullName>
    </submittedName>
</protein>
<dbReference type="AlphaFoldDB" id="A0ABD4TLJ1"/>
<organism evidence="1 2">
    <name type="scientific">Methanocalculus taiwanensis</name>
    <dbReference type="NCBI Taxonomy" id="106207"/>
    <lineage>
        <taxon>Archaea</taxon>
        <taxon>Methanobacteriati</taxon>
        <taxon>Methanobacteriota</taxon>
        <taxon>Stenosarchaea group</taxon>
        <taxon>Methanomicrobia</taxon>
        <taxon>Methanomicrobiales</taxon>
        <taxon>Methanocalculaceae</taxon>
        <taxon>Methanocalculus</taxon>
    </lineage>
</organism>
<name>A0ABD4TLJ1_9EURY</name>
<proteinExistence type="predicted"/>
<dbReference type="Pfam" id="PF09719">
    <property type="entry name" value="C_GCAxxG_C_C"/>
    <property type="match status" value="1"/>
</dbReference>